<sequence>MAGSAHDAAMAQRSRFLEGSMKDRASAMPPLAFLGPAQQAALEQPVPLPTTPPRPRRPMMRLGEVWQGVRGRLRLRKPDAPDGAPPPVAPSVPGPLPLPPTLYPSLNGP</sequence>
<feature type="region of interest" description="Disordered" evidence="1">
    <location>
        <begin position="1"/>
        <end position="109"/>
    </location>
</feature>
<accession>A0A2C5XNX9</accession>
<organism evidence="2 3">
    <name type="scientific">Ophiocordyceps australis</name>
    <dbReference type="NCBI Taxonomy" id="1399860"/>
    <lineage>
        <taxon>Eukaryota</taxon>
        <taxon>Fungi</taxon>
        <taxon>Dikarya</taxon>
        <taxon>Ascomycota</taxon>
        <taxon>Pezizomycotina</taxon>
        <taxon>Sordariomycetes</taxon>
        <taxon>Hypocreomycetidae</taxon>
        <taxon>Hypocreales</taxon>
        <taxon>Ophiocordycipitaceae</taxon>
        <taxon>Ophiocordyceps</taxon>
    </lineage>
</organism>
<evidence type="ECO:0000256" key="1">
    <source>
        <dbReference type="SAM" id="MobiDB-lite"/>
    </source>
</evidence>
<keyword evidence="3" id="KW-1185">Reference proteome</keyword>
<evidence type="ECO:0000313" key="2">
    <source>
        <dbReference type="EMBL" id="PHH67618.1"/>
    </source>
</evidence>
<evidence type="ECO:0000313" key="3">
    <source>
        <dbReference type="Proteomes" id="UP000224854"/>
    </source>
</evidence>
<dbReference type="EMBL" id="NJEU01001373">
    <property type="protein sequence ID" value="PHH67618.1"/>
    <property type="molecule type" value="Genomic_DNA"/>
</dbReference>
<comment type="caution">
    <text evidence="2">The sequence shown here is derived from an EMBL/GenBank/DDBJ whole genome shotgun (WGS) entry which is preliminary data.</text>
</comment>
<gene>
    <name evidence="2" type="ORF">CDD82_1270</name>
</gene>
<reference evidence="2 3" key="1">
    <citation type="submission" date="2017-06" db="EMBL/GenBank/DDBJ databases">
        <title>Ant-infecting Ophiocordyceps genomes reveal a high diversity of potential behavioral manipulation genes and a possible major role for enterotoxins.</title>
        <authorList>
            <person name="De Bekker C."/>
            <person name="Evans H.C."/>
            <person name="Brachmann A."/>
            <person name="Hughes D.P."/>
        </authorList>
    </citation>
    <scope>NUCLEOTIDE SEQUENCE [LARGE SCALE GENOMIC DNA]</scope>
    <source>
        <strain evidence="2 3">1348a</strain>
    </source>
</reference>
<dbReference type="OrthoDB" id="4927982at2759"/>
<protein>
    <submittedName>
        <fullName evidence="2">Uncharacterized protein</fullName>
    </submittedName>
</protein>
<feature type="compositionally biased region" description="Pro residues" evidence="1">
    <location>
        <begin position="83"/>
        <end position="102"/>
    </location>
</feature>
<dbReference type="Proteomes" id="UP000224854">
    <property type="component" value="Unassembled WGS sequence"/>
</dbReference>
<name>A0A2C5XNX9_9HYPO</name>
<proteinExistence type="predicted"/>
<dbReference type="AlphaFoldDB" id="A0A2C5XNX9"/>